<name>A0A5N6QAX3_9ROSI</name>
<evidence type="ECO:0000256" key="3">
    <source>
        <dbReference type="ARBA" id="ARBA00023163"/>
    </source>
</evidence>
<dbReference type="SMART" id="SM00297">
    <property type="entry name" value="BROMO"/>
    <property type="match status" value="1"/>
</dbReference>
<dbReference type="InterPro" id="IPR036427">
    <property type="entry name" value="Bromodomain-like_sf"/>
</dbReference>
<sequence length="376" mass="43538">MDQMNASNPDVKNVGAGWTEGNPEEVELWLQVDEIFAKVNMLEKQVNDVEQFYLANDNSSIVKDKDSDKHLSSVKKQQQHDTSCREAPASKRMQELMRQFVTILRQITQHKWAWPFMKPVDVEGLGLHDYYEVIEKPMDFSTIEKKMDAKDGAGYKNVREIYADVRLVFKNAMKYNDEKDDVHVMAKTLLEKFEEKWLQLLPKVAEEEKRRAEEDAEARLSMQVAQEVAYSNKAKDLSNELYEFDVHLKNLREMVVRKFRKMSTEEKRNLGTALTRLAPEDLSRALEIVAETNPSFQASAQEVDLDMDAQSEYTLRRLKVFVKDNLKVHGRSSEGISGNNKDKNENNKKNNSKRRREICDALAKTAVKRTKKLSNL</sequence>
<dbReference type="OrthoDB" id="21449at2759"/>
<evidence type="ECO:0000259" key="6">
    <source>
        <dbReference type="PROSITE" id="PS50014"/>
    </source>
</evidence>
<evidence type="ECO:0000256" key="1">
    <source>
        <dbReference type="ARBA" id="ARBA00023015"/>
    </source>
</evidence>
<feature type="domain" description="Bromo" evidence="6">
    <location>
        <begin position="108"/>
        <end position="183"/>
    </location>
</feature>
<dbReference type="InterPro" id="IPR027353">
    <property type="entry name" value="NET_dom"/>
</dbReference>
<evidence type="ECO:0000313" key="8">
    <source>
        <dbReference type="EMBL" id="KAE7996442.1"/>
    </source>
</evidence>
<reference evidence="8 9" key="1">
    <citation type="submission" date="2019-06" db="EMBL/GenBank/DDBJ databases">
        <title>A chromosomal-level reference genome of Carpinus fangiana (Coryloideae, Betulaceae).</title>
        <authorList>
            <person name="Yang X."/>
            <person name="Wang Z."/>
            <person name="Zhang L."/>
            <person name="Hao G."/>
            <person name="Liu J."/>
            <person name="Yang Y."/>
        </authorList>
    </citation>
    <scope>NUCLEOTIDE SEQUENCE [LARGE SCALE GENOMIC DNA]</scope>
    <source>
        <strain evidence="8">Cfa_2016G</strain>
        <tissue evidence="8">Leaf</tissue>
    </source>
</reference>
<keyword evidence="3" id="KW-0804">Transcription</keyword>
<keyword evidence="9" id="KW-1185">Reference proteome</keyword>
<dbReference type="SUPFAM" id="SSF47370">
    <property type="entry name" value="Bromodomain"/>
    <property type="match status" value="1"/>
</dbReference>
<organism evidence="8 9">
    <name type="scientific">Carpinus fangiana</name>
    <dbReference type="NCBI Taxonomy" id="176857"/>
    <lineage>
        <taxon>Eukaryota</taxon>
        <taxon>Viridiplantae</taxon>
        <taxon>Streptophyta</taxon>
        <taxon>Embryophyta</taxon>
        <taxon>Tracheophyta</taxon>
        <taxon>Spermatophyta</taxon>
        <taxon>Magnoliopsida</taxon>
        <taxon>eudicotyledons</taxon>
        <taxon>Gunneridae</taxon>
        <taxon>Pentapetalae</taxon>
        <taxon>rosids</taxon>
        <taxon>fabids</taxon>
        <taxon>Fagales</taxon>
        <taxon>Betulaceae</taxon>
        <taxon>Carpinus</taxon>
    </lineage>
</organism>
<dbReference type="InterPro" id="IPR038336">
    <property type="entry name" value="NET_sf"/>
</dbReference>
<dbReference type="AlphaFoldDB" id="A0A5N6QAX3"/>
<evidence type="ECO:0000259" key="7">
    <source>
        <dbReference type="PROSITE" id="PS51525"/>
    </source>
</evidence>
<evidence type="ECO:0008006" key="10">
    <source>
        <dbReference type="Google" id="ProtNLM"/>
    </source>
</evidence>
<gene>
    <name evidence="8" type="ORF">FH972_001168</name>
</gene>
<dbReference type="Pfam" id="PF00439">
    <property type="entry name" value="Bromodomain"/>
    <property type="match status" value="1"/>
</dbReference>
<dbReference type="Pfam" id="PF17035">
    <property type="entry name" value="BET"/>
    <property type="match status" value="1"/>
</dbReference>
<dbReference type="InterPro" id="IPR001487">
    <property type="entry name" value="Bromodomain"/>
</dbReference>
<dbReference type="Gene3D" id="1.20.1270.220">
    <property type="match status" value="1"/>
</dbReference>
<evidence type="ECO:0000256" key="5">
    <source>
        <dbReference type="SAM" id="MobiDB-lite"/>
    </source>
</evidence>
<accession>A0A5N6QAX3</accession>
<feature type="domain" description="NET" evidence="7">
    <location>
        <begin position="252"/>
        <end position="333"/>
    </location>
</feature>
<keyword evidence="1" id="KW-0805">Transcription regulation</keyword>
<dbReference type="PROSITE" id="PS50014">
    <property type="entry name" value="BROMODOMAIN_2"/>
    <property type="match status" value="1"/>
</dbReference>
<feature type="region of interest" description="Disordered" evidence="5">
    <location>
        <begin position="331"/>
        <end position="356"/>
    </location>
</feature>
<dbReference type="Gene3D" id="1.20.920.10">
    <property type="entry name" value="Bromodomain-like"/>
    <property type="match status" value="1"/>
</dbReference>
<keyword evidence="2 4" id="KW-0103">Bromodomain</keyword>
<evidence type="ECO:0000256" key="2">
    <source>
        <dbReference type="ARBA" id="ARBA00023117"/>
    </source>
</evidence>
<feature type="region of interest" description="Disordered" evidence="5">
    <location>
        <begin position="64"/>
        <end position="89"/>
    </location>
</feature>
<dbReference type="EMBL" id="CM017321">
    <property type="protein sequence ID" value="KAE7996442.1"/>
    <property type="molecule type" value="Genomic_DNA"/>
</dbReference>
<protein>
    <recommendedName>
        <fullName evidence="10">Bromo domain-containing protein</fullName>
    </recommendedName>
</protein>
<dbReference type="Proteomes" id="UP000327013">
    <property type="component" value="Chromosome 1"/>
</dbReference>
<feature type="compositionally biased region" description="Basic and acidic residues" evidence="5">
    <location>
        <begin position="78"/>
        <end position="89"/>
    </location>
</feature>
<dbReference type="PROSITE" id="PS51525">
    <property type="entry name" value="NET"/>
    <property type="match status" value="1"/>
</dbReference>
<proteinExistence type="predicted"/>
<dbReference type="PRINTS" id="PR00503">
    <property type="entry name" value="BROMODOMAIN"/>
</dbReference>
<dbReference type="PANTHER" id="PTHR45926">
    <property type="entry name" value="OSJNBA0053K19.4 PROTEIN"/>
    <property type="match status" value="1"/>
</dbReference>
<evidence type="ECO:0000313" key="9">
    <source>
        <dbReference type="Proteomes" id="UP000327013"/>
    </source>
</evidence>
<evidence type="ECO:0000256" key="4">
    <source>
        <dbReference type="PROSITE-ProRule" id="PRU00035"/>
    </source>
</evidence>